<organism evidence="1 2">
    <name type="scientific">Clostridium sporogenes</name>
    <dbReference type="NCBI Taxonomy" id="1509"/>
    <lineage>
        <taxon>Bacteria</taxon>
        <taxon>Bacillati</taxon>
        <taxon>Bacillota</taxon>
        <taxon>Clostridia</taxon>
        <taxon>Eubacteriales</taxon>
        <taxon>Clostridiaceae</taxon>
        <taxon>Clostridium</taxon>
    </lineage>
</organism>
<keyword evidence="1" id="KW-0489">Methyltransferase</keyword>
<dbReference type="SUPFAM" id="SSF53335">
    <property type="entry name" value="S-adenosyl-L-methionine-dependent methyltransferases"/>
    <property type="match status" value="1"/>
</dbReference>
<evidence type="ECO:0000313" key="2">
    <source>
        <dbReference type="Proteomes" id="UP000182204"/>
    </source>
</evidence>
<dbReference type="GO" id="GO:0032259">
    <property type="term" value="P:methylation"/>
    <property type="evidence" value="ECO:0007669"/>
    <property type="project" value="UniProtKB-KW"/>
</dbReference>
<reference evidence="1 2" key="1">
    <citation type="submission" date="2015-11" db="EMBL/GenBank/DDBJ databases">
        <authorList>
            <person name="Hill K.K."/>
            <person name="Shirey T.B."/>
            <person name="Raphael B."/>
            <person name="Daligault H.E."/>
            <person name="Davenport K.W."/>
            <person name="Bruce D.C."/>
            <person name="Foley B.T."/>
            <person name="Johnson S.L."/>
        </authorList>
    </citation>
    <scope>NUCLEOTIDE SEQUENCE [LARGE SCALE GENOMIC DNA]</scope>
    <source>
        <strain evidence="1 2">CDC_1632</strain>
    </source>
</reference>
<dbReference type="InterPro" id="IPR029063">
    <property type="entry name" value="SAM-dependent_MTases_sf"/>
</dbReference>
<proteinExistence type="predicted"/>
<dbReference type="Proteomes" id="UP000182204">
    <property type="component" value="Chromosome"/>
</dbReference>
<evidence type="ECO:0000313" key="1">
    <source>
        <dbReference type="EMBL" id="APH15187.1"/>
    </source>
</evidence>
<keyword evidence="1" id="KW-0808">Transferase</keyword>
<dbReference type="RefSeq" id="WP_072586974.1">
    <property type="nucleotide sequence ID" value="NZ_CP013241.1"/>
</dbReference>
<accession>A0A1J1CRR2</accession>
<dbReference type="Gene3D" id="3.40.50.150">
    <property type="entry name" value="Vaccinia Virus protein VP39"/>
    <property type="match status" value="1"/>
</dbReference>
<name>A0A1J1CRR2_CLOSG</name>
<sequence>MNLLRQQGDKILDIHVGSGSSLIAYYEMGFDFLGSELDKNIHELGSNRLMNTMNQLNIFNVI</sequence>
<gene>
    <name evidence="1" type="ORF">NPD5_3762</name>
</gene>
<dbReference type="GO" id="GO:0008168">
    <property type="term" value="F:methyltransferase activity"/>
    <property type="evidence" value="ECO:0007669"/>
    <property type="project" value="UniProtKB-KW"/>
</dbReference>
<protein>
    <submittedName>
        <fullName evidence="1">Modification methylase domain protein</fullName>
    </submittedName>
</protein>
<dbReference type="AlphaFoldDB" id="A0A1J1CRR2"/>
<dbReference type="EMBL" id="CP013243">
    <property type="protein sequence ID" value="APH15187.1"/>
    <property type="molecule type" value="Genomic_DNA"/>
</dbReference>